<dbReference type="PRINTS" id="PR00367">
    <property type="entry name" value="ETHRSPELEMNT"/>
</dbReference>
<dbReference type="OrthoDB" id="1930739at2759"/>
<dbReference type="InParanoid" id="A0A1Q3BA71"/>
<reference evidence="10" key="1">
    <citation type="submission" date="2016-04" db="EMBL/GenBank/DDBJ databases">
        <title>Cephalotus genome sequencing.</title>
        <authorList>
            <person name="Fukushima K."/>
            <person name="Hasebe M."/>
            <person name="Fang X."/>
        </authorList>
    </citation>
    <scope>NUCLEOTIDE SEQUENCE [LARGE SCALE GENOMIC DNA]</scope>
    <source>
        <strain evidence="10">cv. St1</strain>
    </source>
</reference>
<accession>A0A1Q3BA71</accession>
<proteinExistence type="inferred from homology"/>
<evidence type="ECO:0000256" key="2">
    <source>
        <dbReference type="ARBA" id="ARBA00023015"/>
    </source>
</evidence>
<evidence type="ECO:0000256" key="4">
    <source>
        <dbReference type="ARBA" id="ARBA00023163"/>
    </source>
</evidence>
<feature type="region of interest" description="Disordered" evidence="7">
    <location>
        <begin position="107"/>
        <end position="143"/>
    </location>
</feature>
<dbReference type="Pfam" id="PF00847">
    <property type="entry name" value="AP2"/>
    <property type="match status" value="1"/>
</dbReference>
<feature type="region of interest" description="Disordered" evidence="7">
    <location>
        <begin position="14"/>
        <end position="45"/>
    </location>
</feature>
<feature type="compositionally biased region" description="Polar residues" evidence="7">
    <location>
        <begin position="406"/>
        <end position="417"/>
    </location>
</feature>
<dbReference type="InterPro" id="IPR036955">
    <property type="entry name" value="AP2/ERF_dom_sf"/>
</dbReference>
<dbReference type="PANTHER" id="PTHR31190">
    <property type="entry name" value="DNA-BINDING DOMAIN"/>
    <property type="match status" value="1"/>
</dbReference>
<dbReference type="PANTHER" id="PTHR31190:SF421">
    <property type="entry name" value="ETHYLENE-RESPONSIVE TRANSCRIPTION FACTOR ERF110"/>
    <property type="match status" value="1"/>
</dbReference>
<dbReference type="GO" id="GO:0003677">
    <property type="term" value="F:DNA binding"/>
    <property type="evidence" value="ECO:0007669"/>
    <property type="project" value="UniProtKB-KW"/>
</dbReference>
<evidence type="ECO:0000256" key="3">
    <source>
        <dbReference type="ARBA" id="ARBA00023125"/>
    </source>
</evidence>
<keyword evidence="5" id="KW-0539">Nucleus</keyword>
<protein>
    <submittedName>
        <fullName evidence="9">AP2 domain-containing protein</fullName>
    </submittedName>
</protein>
<dbReference type="SMART" id="SM00380">
    <property type="entry name" value="AP2"/>
    <property type="match status" value="1"/>
</dbReference>
<dbReference type="Proteomes" id="UP000187406">
    <property type="component" value="Unassembled WGS sequence"/>
</dbReference>
<evidence type="ECO:0000259" key="8">
    <source>
        <dbReference type="PROSITE" id="PS51032"/>
    </source>
</evidence>
<keyword evidence="3" id="KW-0238">DNA-binding</keyword>
<keyword evidence="10" id="KW-1185">Reference proteome</keyword>
<evidence type="ECO:0000256" key="1">
    <source>
        <dbReference type="ARBA" id="ARBA00004123"/>
    </source>
</evidence>
<dbReference type="GO" id="GO:0005634">
    <property type="term" value="C:nucleus"/>
    <property type="evidence" value="ECO:0007669"/>
    <property type="project" value="UniProtKB-SubCell"/>
</dbReference>
<dbReference type="PROSITE" id="PS51032">
    <property type="entry name" value="AP2_ERF"/>
    <property type="match status" value="1"/>
</dbReference>
<name>A0A1Q3BA71_CEPFO</name>
<dbReference type="EMBL" id="BDDD01000375">
    <property type="protein sequence ID" value="GAV64927.1"/>
    <property type="molecule type" value="Genomic_DNA"/>
</dbReference>
<comment type="similarity">
    <text evidence="6">Belongs to the AP2/ERF transcription factor family. ERF subfamily.</text>
</comment>
<evidence type="ECO:0000313" key="9">
    <source>
        <dbReference type="EMBL" id="GAV64927.1"/>
    </source>
</evidence>
<dbReference type="InterPro" id="IPR044808">
    <property type="entry name" value="ERF_plant"/>
</dbReference>
<dbReference type="SUPFAM" id="SSF54171">
    <property type="entry name" value="DNA-binding domain"/>
    <property type="match status" value="1"/>
</dbReference>
<organism evidence="9 10">
    <name type="scientific">Cephalotus follicularis</name>
    <name type="common">Albany pitcher plant</name>
    <dbReference type="NCBI Taxonomy" id="3775"/>
    <lineage>
        <taxon>Eukaryota</taxon>
        <taxon>Viridiplantae</taxon>
        <taxon>Streptophyta</taxon>
        <taxon>Embryophyta</taxon>
        <taxon>Tracheophyta</taxon>
        <taxon>Spermatophyta</taxon>
        <taxon>Magnoliopsida</taxon>
        <taxon>eudicotyledons</taxon>
        <taxon>Gunneridae</taxon>
        <taxon>Pentapetalae</taxon>
        <taxon>rosids</taxon>
        <taxon>fabids</taxon>
        <taxon>Oxalidales</taxon>
        <taxon>Cephalotaceae</taxon>
        <taxon>Cephalotus</taxon>
    </lineage>
</organism>
<feature type="region of interest" description="Disordered" evidence="7">
    <location>
        <begin position="174"/>
        <end position="210"/>
    </location>
</feature>
<dbReference type="STRING" id="3775.A0A1Q3BA71"/>
<gene>
    <name evidence="9" type="ORF">CFOL_v3_08442</name>
</gene>
<dbReference type="CDD" id="cd00018">
    <property type="entry name" value="AP2"/>
    <property type="match status" value="1"/>
</dbReference>
<comment type="caution">
    <text evidence="9">The sequence shown here is derived from an EMBL/GenBank/DDBJ whole genome shotgun (WGS) entry which is preliminary data.</text>
</comment>
<feature type="compositionally biased region" description="Low complexity" evidence="7">
    <location>
        <begin position="174"/>
        <end position="190"/>
    </location>
</feature>
<dbReference type="FunFam" id="3.30.730.10:FF:000001">
    <property type="entry name" value="Ethylene-responsive transcription factor 2"/>
    <property type="match status" value="1"/>
</dbReference>
<dbReference type="InterPro" id="IPR016177">
    <property type="entry name" value="DNA-bd_dom_sf"/>
</dbReference>
<evidence type="ECO:0000313" key="10">
    <source>
        <dbReference type="Proteomes" id="UP000187406"/>
    </source>
</evidence>
<feature type="domain" description="AP2/ERF" evidence="8">
    <location>
        <begin position="208"/>
        <end position="265"/>
    </location>
</feature>
<dbReference type="GO" id="GO:0009873">
    <property type="term" value="P:ethylene-activated signaling pathway"/>
    <property type="evidence" value="ECO:0007669"/>
    <property type="project" value="InterPro"/>
</dbReference>
<feature type="region of interest" description="Disordered" evidence="7">
    <location>
        <begin position="404"/>
        <end position="432"/>
    </location>
</feature>
<dbReference type="AlphaFoldDB" id="A0A1Q3BA71"/>
<dbReference type="InterPro" id="IPR001471">
    <property type="entry name" value="AP2/ERF_dom"/>
</dbReference>
<evidence type="ECO:0000256" key="6">
    <source>
        <dbReference type="ARBA" id="ARBA00024343"/>
    </source>
</evidence>
<evidence type="ECO:0000256" key="5">
    <source>
        <dbReference type="ARBA" id="ARBA00023242"/>
    </source>
</evidence>
<keyword evidence="2" id="KW-0805">Transcription regulation</keyword>
<comment type="subcellular location">
    <subcellularLocation>
        <location evidence="1">Nucleus</location>
    </subcellularLocation>
</comment>
<evidence type="ECO:0000256" key="7">
    <source>
        <dbReference type="SAM" id="MobiDB-lite"/>
    </source>
</evidence>
<dbReference type="GO" id="GO:0003700">
    <property type="term" value="F:DNA-binding transcription factor activity"/>
    <property type="evidence" value="ECO:0007669"/>
    <property type="project" value="InterPro"/>
</dbReference>
<keyword evidence="4" id="KW-0804">Transcription</keyword>
<dbReference type="Gene3D" id="3.30.730.10">
    <property type="entry name" value="AP2/ERF domain"/>
    <property type="match status" value="1"/>
</dbReference>
<sequence>MCLLKVAHQRGTDEYARFQGGGGDEDNHEESSSQGAPLNQAPHHGNELEFAPTMYMGYSTKPGEMSAMVSALTHVVSGQRTADWGYEAGVTSSFGGHGSGISTSGVFSSHIPPPGSGSGSGSSSGLWIGQKRGREEGTGDGSLQRVYRGFGDFTTSHGYISSFGATVKEESTSITAAPTSTTSTTTNIPAKQSGETITHDESGERRRRYRGVRQRPWGKWAAEIRDPHKAARVWLGTFDTAEAAARAYDEAALRFRGNRAKLNFPENVRLVQPPMQSVVAAATQSTTHSNYPTMATHFQSPHYAQPQPTCFPSQQDILRDYWGYSQLLQNSGEFHGQQGSSLLDQMFQSSQLASTQSSLLSSSSLSSSSSTAAAATSTAVSSGSSFSASIPLLFENQQIGFFRAPGNQTQPSGSSYSVPPWSGSGHYSSRSC</sequence>